<dbReference type="InterPro" id="IPR001610">
    <property type="entry name" value="PAC"/>
</dbReference>
<dbReference type="Pfam" id="PF02518">
    <property type="entry name" value="HATPase_c"/>
    <property type="match status" value="1"/>
</dbReference>
<dbReference type="Gene3D" id="1.10.287.130">
    <property type="match status" value="1"/>
</dbReference>
<dbReference type="PROSITE" id="PS50109">
    <property type="entry name" value="HIS_KIN"/>
    <property type="match status" value="1"/>
</dbReference>
<reference evidence="10 11" key="1">
    <citation type="submission" date="2024-07" db="EMBL/GenBank/DDBJ databases">
        <authorList>
            <person name="Tripathy S."/>
        </authorList>
    </citation>
    <scope>NUCLEOTIDE SEQUENCE [LARGE SCALE GENOMIC DNA]</scope>
    <source>
        <strain evidence="10 11">VB-61278_2</strain>
    </source>
</reference>
<dbReference type="SMART" id="SM00387">
    <property type="entry name" value="HATPase_c"/>
    <property type="match status" value="1"/>
</dbReference>
<dbReference type="SUPFAM" id="SSF47384">
    <property type="entry name" value="Homodimeric domain of signal transducing histidine kinase"/>
    <property type="match status" value="1"/>
</dbReference>
<dbReference type="InterPro" id="IPR003018">
    <property type="entry name" value="GAF"/>
</dbReference>
<feature type="domain" description="PAC" evidence="9">
    <location>
        <begin position="209"/>
        <end position="261"/>
    </location>
</feature>
<dbReference type="SUPFAM" id="SSF55874">
    <property type="entry name" value="ATPase domain of HSP90 chaperone/DNA topoisomerase II/histidine kinase"/>
    <property type="match status" value="1"/>
</dbReference>
<dbReference type="InterPro" id="IPR000014">
    <property type="entry name" value="PAS"/>
</dbReference>
<evidence type="ECO:0000256" key="3">
    <source>
        <dbReference type="ARBA" id="ARBA00022553"/>
    </source>
</evidence>
<dbReference type="InterPro" id="IPR036890">
    <property type="entry name" value="HATPase_C_sf"/>
</dbReference>
<evidence type="ECO:0000313" key="11">
    <source>
        <dbReference type="Proteomes" id="UP001628874"/>
    </source>
</evidence>
<organism evidence="10 11">
    <name type="scientific">Scytonema tolypothrichoides VB-61278_2</name>
    <dbReference type="NCBI Taxonomy" id="3232314"/>
    <lineage>
        <taxon>Bacteria</taxon>
        <taxon>Bacillati</taxon>
        <taxon>Cyanobacteriota</taxon>
        <taxon>Cyanophyceae</taxon>
        <taxon>Nostocales</taxon>
        <taxon>Scytonemataceae</taxon>
        <taxon>Scytonema</taxon>
    </lineage>
</organism>
<evidence type="ECO:0000259" key="7">
    <source>
        <dbReference type="PROSITE" id="PS50109"/>
    </source>
</evidence>
<dbReference type="Pfam" id="PF13426">
    <property type="entry name" value="PAS_9"/>
    <property type="match status" value="1"/>
</dbReference>
<dbReference type="SUPFAM" id="SSF55781">
    <property type="entry name" value="GAF domain-like"/>
    <property type="match status" value="2"/>
</dbReference>
<evidence type="ECO:0000259" key="8">
    <source>
        <dbReference type="PROSITE" id="PS50112"/>
    </source>
</evidence>
<protein>
    <recommendedName>
        <fullName evidence="2">histidine kinase</fullName>
        <ecNumber evidence="2">2.7.13.3</ecNumber>
    </recommendedName>
</protein>
<dbReference type="InterPro" id="IPR003594">
    <property type="entry name" value="HATPase_dom"/>
</dbReference>
<evidence type="ECO:0000256" key="1">
    <source>
        <dbReference type="ARBA" id="ARBA00000085"/>
    </source>
</evidence>
<dbReference type="InterPro" id="IPR005467">
    <property type="entry name" value="His_kinase_dom"/>
</dbReference>
<dbReference type="Pfam" id="PF01590">
    <property type="entry name" value="GAF"/>
    <property type="match status" value="2"/>
</dbReference>
<dbReference type="Gene3D" id="3.30.450.20">
    <property type="entry name" value="PAS domain"/>
    <property type="match status" value="2"/>
</dbReference>
<evidence type="ECO:0000259" key="9">
    <source>
        <dbReference type="PROSITE" id="PS50113"/>
    </source>
</evidence>
<comment type="caution">
    <text evidence="10">The sequence shown here is derived from an EMBL/GenBank/DDBJ whole genome shotgun (WGS) entry which is preliminary data.</text>
</comment>
<keyword evidence="4" id="KW-0808">Transferase</keyword>
<dbReference type="InterPro" id="IPR004358">
    <property type="entry name" value="Sig_transdc_His_kin-like_C"/>
</dbReference>
<dbReference type="SMART" id="SM00086">
    <property type="entry name" value="PAC"/>
    <property type="match status" value="2"/>
</dbReference>
<dbReference type="RefSeq" id="WP_237265866.1">
    <property type="nucleotide sequence ID" value="NZ_JBFQGM010000010.1"/>
</dbReference>
<sequence length="910" mass="102926">MQKTSMSDGKDTKKNYLQFFLQSNELLCIASFNGYFQSLNPVWTKTFGWSEQEFKNQPFIDFAHPEDFDTCLNAYSKLVSGAEVIGLESRFLCRNGSYKWLSWNATVSGDERLIYAVARDITACKESEILQQQYIKELEALKFALNIHSLVAITDNQGKITYANEKFCEVSQYSKEELIGQDHRIVNSGYHSQEFFENLWRTISQGNIWKGEIKNKAKNGTYYWVDTLIVPFLNKMGKPYQYVAIRTDITQRKLSELALLERSRLSLLSAEISLALSQSSSLPEILQSCTKTLSQYLDIAFVCIWTFENQTHQIQLQAGVRCTDRICQTLTNSQDFPEHAVLANSIIGLMTKNNQALFNEEVTIKNEESFIEPFLSSFLLAAYPLIIEQQTIGIIALFNQELFTNSTHNLLNWIANNIAVAIDRIWAREELLSRREALLLRLANQIRNSLDLDTIMATAVCEIRSLLQIDRCCFLRYLPNLPQPTLTITHEARNPELITMLGDIPPQKNSFLVNILLNEELLCIDSTNKICLLDCNTQEFFAKFNIKSQLLLPVKCKSGDFGAIVCSHSCEKRTWSHSEISLLQAVTDQLAIAIDHAQLYRESRAATLAAQTHAEKLAETLQKLQETQAQLIQHEKMSSLGQLVAGVAHEINNPVSFIHGNITHASEYIQDLLELLKLYHQHYPYPAPEIQSFCKEIEIEFLADDLGKILSSMKIGTNRIREIVLSLRNFSRLDEAAKKPVDIHEGIENTLLILQHRLQSSKCCISIVKQYGDLPLVDCYPGQLNQVFMNILTNAIDALEEGLGRAEFPLESGDNRDSELRVPTIYISTAVGSNNFALIQIVDNGFGMTEDTRKRLFDPFFTTKPVGKGTGLGLSISYQIIVEKHGGSLKCISEPGKGTEFLIQIPISSN</sequence>
<gene>
    <name evidence="10" type="ORF">AB0759_24945</name>
</gene>
<keyword evidence="5" id="KW-0902">Two-component regulatory system</keyword>
<dbReference type="Proteomes" id="UP001628874">
    <property type="component" value="Unassembled WGS sequence"/>
</dbReference>
<dbReference type="InterPro" id="IPR036097">
    <property type="entry name" value="HisK_dim/P_sf"/>
</dbReference>
<accession>A0ABW8WS97</accession>
<dbReference type="InterPro" id="IPR035965">
    <property type="entry name" value="PAS-like_dom_sf"/>
</dbReference>
<keyword evidence="11" id="KW-1185">Reference proteome</keyword>
<dbReference type="EMBL" id="JBFQGM010000010">
    <property type="protein sequence ID" value="MFL9463860.1"/>
    <property type="molecule type" value="Genomic_DNA"/>
</dbReference>
<evidence type="ECO:0000256" key="2">
    <source>
        <dbReference type="ARBA" id="ARBA00012438"/>
    </source>
</evidence>
<feature type="domain" description="Histidine kinase" evidence="7">
    <location>
        <begin position="646"/>
        <end position="909"/>
    </location>
</feature>
<evidence type="ECO:0000313" key="10">
    <source>
        <dbReference type="EMBL" id="MFL9463860.1"/>
    </source>
</evidence>
<feature type="domain" description="PAS" evidence="8">
    <location>
        <begin position="33"/>
        <end position="82"/>
    </location>
</feature>
<comment type="catalytic activity">
    <reaction evidence="1">
        <text>ATP + protein L-histidine = ADP + protein N-phospho-L-histidine.</text>
        <dbReference type="EC" id="2.7.13.3"/>
    </reaction>
</comment>
<name>A0ABW8WS97_9CYAN</name>
<dbReference type="NCBIfam" id="TIGR00229">
    <property type="entry name" value="sensory_box"/>
    <property type="match status" value="2"/>
</dbReference>
<dbReference type="CDD" id="cd00082">
    <property type="entry name" value="HisKA"/>
    <property type="match status" value="1"/>
</dbReference>
<keyword evidence="4" id="KW-0418">Kinase</keyword>
<evidence type="ECO:0000256" key="4">
    <source>
        <dbReference type="ARBA" id="ARBA00022777"/>
    </source>
</evidence>
<dbReference type="SUPFAM" id="SSF55785">
    <property type="entry name" value="PYP-like sensor domain (PAS domain)"/>
    <property type="match status" value="2"/>
</dbReference>
<proteinExistence type="predicted"/>
<dbReference type="CDD" id="cd00130">
    <property type="entry name" value="PAS"/>
    <property type="match status" value="2"/>
</dbReference>
<dbReference type="InterPro" id="IPR013655">
    <property type="entry name" value="PAS_fold_3"/>
</dbReference>
<dbReference type="InterPro" id="IPR029016">
    <property type="entry name" value="GAF-like_dom_sf"/>
</dbReference>
<keyword evidence="3" id="KW-0597">Phosphoprotein</keyword>
<dbReference type="PRINTS" id="PR00344">
    <property type="entry name" value="BCTRLSENSOR"/>
</dbReference>
<dbReference type="PROSITE" id="PS50113">
    <property type="entry name" value="PAC"/>
    <property type="match status" value="1"/>
</dbReference>
<dbReference type="InterPro" id="IPR000700">
    <property type="entry name" value="PAS-assoc_C"/>
</dbReference>
<dbReference type="PROSITE" id="PS50112">
    <property type="entry name" value="PAS"/>
    <property type="match status" value="2"/>
</dbReference>
<dbReference type="PANTHER" id="PTHR43065">
    <property type="entry name" value="SENSOR HISTIDINE KINASE"/>
    <property type="match status" value="1"/>
</dbReference>
<dbReference type="InterPro" id="IPR003661">
    <property type="entry name" value="HisK_dim/P_dom"/>
</dbReference>
<dbReference type="Gene3D" id="3.30.565.10">
    <property type="entry name" value="Histidine kinase-like ATPase, C-terminal domain"/>
    <property type="match status" value="1"/>
</dbReference>
<feature type="coiled-coil region" evidence="6">
    <location>
        <begin position="610"/>
        <end position="637"/>
    </location>
</feature>
<evidence type="ECO:0000256" key="5">
    <source>
        <dbReference type="ARBA" id="ARBA00023012"/>
    </source>
</evidence>
<feature type="domain" description="PAS" evidence="8">
    <location>
        <begin position="137"/>
        <end position="181"/>
    </location>
</feature>
<dbReference type="EC" id="2.7.13.3" evidence="2"/>
<dbReference type="SMART" id="SM00065">
    <property type="entry name" value="GAF"/>
    <property type="match status" value="2"/>
</dbReference>
<dbReference type="PANTHER" id="PTHR43065:SF50">
    <property type="entry name" value="HISTIDINE KINASE"/>
    <property type="match status" value="1"/>
</dbReference>
<dbReference type="Pfam" id="PF08447">
    <property type="entry name" value="PAS_3"/>
    <property type="match status" value="1"/>
</dbReference>
<evidence type="ECO:0000256" key="6">
    <source>
        <dbReference type="SAM" id="Coils"/>
    </source>
</evidence>
<keyword evidence="6" id="KW-0175">Coiled coil</keyword>
<dbReference type="SMART" id="SM00091">
    <property type="entry name" value="PAS"/>
    <property type="match status" value="2"/>
</dbReference>
<dbReference type="Gene3D" id="3.30.450.40">
    <property type="match status" value="2"/>
</dbReference>